<name>A0AAE3MA02_9BACT</name>
<comment type="caution">
    <text evidence="1">The sequence shown here is derived from an EMBL/GenBank/DDBJ whole genome shotgun (WGS) entry which is preliminary data.</text>
</comment>
<evidence type="ECO:0000313" key="1">
    <source>
        <dbReference type="EMBL" id="MCW3789712.1"/>
    </source>
</evidence>
<proteinExistence type="predicted"/>
<dbReference type="EMBL" id="JAPDPJ010000171">
    <property type="protein sequence ID" value="MCW3789712.1"/>
    <property type="molecule type" value="Genomic_DNA"/>
</dbReference>
<gene>
    <name evidence="1" type="ORF">OM075_24850</name>
</gene>
<reference evidence="1" key="1">
    <citation type="submission" date="2022-10" db="EMBL/GenBank/DDBJ databases">
        <authorList>
            <person name="Yu W.X."/>
        </authorList>
    </citation>
    <scope>NUCLEOTIDE SEQUENCE</scope>
    <source>
        <strain evidence="1">AAT</strain>
    </source>
</reference>
<dbReference type="RefSeq" id="WP_301193257.1">
    <property type="nucleotide sequence ID" value="NZ_JAPDPJ010000171.1"/>
</dbReference>
<dbReference type="AlphaFoldDB" id="A0AAE3MA02"/>
<protein>
    <submittedName>
        <fullName evidence="1">Uncharacterized protein</fullName>
    </submittedName>
</protein>
<keyword evidence="2" id="KW-1185">Reference proteome</keyword>
<dbReference type="Proteomes" id="UP001209229">
    <property type="component" value="Unassembled WGS sequence"/>
</dbReference>
<sequence>MKDKFLKTFIICFVIFITSCATQRLSTIVGGEYNESKNETDYLVFPFGAVTIPGKWEKKEYNPVSKQQYFTNQDSVILAIAFGRYNNYEFNLDGSYKEFDFVMAYYEWDSEYFIKTYGLKRELFESDSIKNFLTYRIYGDIEQGKFNTYFLVGENRGNISLLSISKSDKWTSEEKFNFLKKLYLKEKN</sequence>
<dbReference type="PROSITE" id="PS51257">
    <property type="entry name" value="PROKAR_LIPOPROTEIN"/>
    <property type="match status" value="1"/>
</dbReference>
<organism evidence="1 2">
    <name type="scientific">Plebeiibacterium sediminum</name>
    <dbReference type="NCBI Taxonomy" id="2992112"/>
    <lineage>
        <taxon>Bacteria</taxon>
        <taxon>Pseudomonadati</taxon>
        <taxon>Bacteroidota</taxon>
        <taxon>Bacteroidia</taxon>
        <taxon>Marinilabiliales</taxon>
        <taxon>Marinilabiliaceae</taxon>
        <taxon>Plebeiibacterium</taxon>
    </lineage>
</organism>
<evidence type="ECO:0000313" key="2">
    <source>
        <dbReference type="Proteomes" id="UP001209229"/>
    </source>
</evidence>
<accession>A0AAE3MA02</accession>